<dbReference type="Pfam" id="PF14305">
    <property type="entry name" value="ATPgrasp_TupA"/>
    <property type="match status" value="1"/>
</dbReference>
<dbReference type="RefSeq" id="WP_013279791.1">
    <property type="nucleotide sequence ID" value="NC_014387.1"/>
</dbReference>
<dbReference type="STRING" id="515622.bpr_I0386"/>
<dbReference type="AlphaFoldDB" id="E0RZD7"/>
<dbReference type="HOGENOM" id="CLU_056705_0_0_9"/>
<dbReference type="SUPFAM" id="SSF56059">
    <property type="entry name" value="Glutathione synthetase ATP-binding domain-like"/>
    <property type="match status" value="1"/>
</dbReference>
<protein>
    <submittedName>
        <fullName evidence="1">Glycosyl transferase</fullName>
    </submittedName>
</protein>
<keyword evidence="2" id="KW-1185">Reference proteome</keyword>
<dbReference type="KEGG" id="bpb:bpr_I0386"/>
<sequence>MGLNSLIFNIQMVKATNLRYCIYKYLGAHGHFHDVPDEKYLNKLCKYFYGKEMDFNDPQTFSEKLQWLKVNNHDPLLTKMVDKYEVKKYVADKIGESHVIPCIGVWDNAEDIDYDRLPDAFVLKVTHDSGGLRIIRDKKQCDVEETNAFLNSRLQRNFYYAGREWQYKNVKPRIIAEPYVDTLGKSSSVEYKITCLNGKVEFITVCKGIAHSRLDFRTNDFYDRDLNRLDMVTNYYANSKEENVMPQCIKDMINASEKLAQDFPTVRVDFYVDKDDYIFGEMTFYTWDGFFKFIPGDWDFKLGQKLILPEKR</sequence>
<name>E0RZD7_BUTPB</name>
<organism evidence="1 2">
    <name type="scientific">Butyrivibrio proteoclasticus (strain ATCC 51982 / DSM 14932 / B316)</name>
    <name type="common">Clostridium proteoclasticum</name>
    <dbReference type="NCBI Taxonomy" id="515622"/>
    <lineage>
        <taxon>Bacteria</taxon>
        <taxon>Bacillati</taxon>
        <taxon>Bacillota</taxon>
        <taxon>Clostridia</taxon>
        <taxon>Lachnospirales</taxon>
        <taxon>Lachnospiraceae</taxon>
        <taxon>Butyrivibrio</taxon>
    </lineage>
</organism>
<keyword evidence="1" id="KW-0808">Transferase</keyword>
<dbReference type="eggNOG" id="COG3307">
    <property type="taxonomic scope" value="Bacteria"/>
</dbReference>
<evidence type="ECO:0000313" key="2">
    <source>
        <dbReference type="Proteomes" id="UP000001299"/>
    </source>
</evidence>
<gene>
    <name evidence="1" type="ordered locus">bpr_I0386</name>
</gene>
<dbReference type="InterPro" id="IPR029465">
    <property type="entry name" value="ATPgrasp_TupA"/>
</dbReference>
<dbReference type="EMBL" id="CP001810">
    <property type="protein sequence ID" value="ADL33134.1"/>
    <property type="molecule type" value="Genomic_DNA"/>
</dbReference>
<accession>E0RZD7</accession>
<proteinExistence type="predicted"/>
<reference evidence="1 2" key="1">
    <citation type="journal article" date="2010" name="PLoS ONE">
        <title>The glycobiome of the rumen bacterium Butyrivibrio proteoclasticus B316(T) highlights adaptation to a polysaccharide-rich environment.</title>
        <authorList>
            <person name="Kelly W.J."/>
            <person name="Leahy S.C."/>
            <person name="Altermann E."/>
            <person name="Yeoman C.J."/>
            <person name="Dunne J.C."/>
            <person name="Kong Z."/>
            <person name="Pacheco D.M."/>
            <person name="Li D."/>
            <person name="Noel S.J."/>
            <person name="Moon C.D."/>
            <person name="Cookson A.L."/>
            <person name="Attwood G.T."/>
        </authorList>
    </citation>
    <scope>NUCLEOTIDE SEQUENCE [LARGE SCALE GENOMIC DNA]</scope>
    <source>
        <strain evidence="2">ATCC 51982 / DSM 14932 / B316</strain>
    </source>
</reference>
<dbReference type="GO" id="GO:0016740">
    <property type="term" value="F:transferase activity"/>
    <property type="evidence" value="ECO:0007669"/>
    <property type="project" value="UniProtKB-KW"/>
</dbReference>
<dbReference type="Proteomes" id="UP000001299">
    <property type="component" value="Chromosome 1"/>
</dbReference>
<evidence type="ECO:0000313" key="1">
    <source>
        <dbReference type="EMBL" id="ADL33134.1"/>
    </source>
</evidence>